<name>A0A1J5SL11_9ZZZZ</name>
<sequence length="92" mass="10413">MNTEELSKEQQILRLMRKTLGNVVRDVTPLGGRANPLTDSTIQDIKDCFGLISEREKELAEILNFDQAKPYYADGEKPNSNVISFVKPSKEE</sequence>
<reference evidence="1" key="1">
    <citation type="submission" date="2016-10" db="EMBL/GenBank/DDBJ databases">
        <title>Sequence of Gallionella enrichment culture.</title>
        <authorList>
            <person name="Poehlein A."/>
            <person name="Muehling M."/>
            <person name="Daniel R."/>
        </authorList>
    </citation>
    <scope>NUCLEOTIDE SEQUENCE</scope>
</reference>
<evidence type="ECO:0000313" key="1">
    <source>
        <dbReference type="EMBL" id="OIR04813.1"/>
    </source>
</evidence>
<dbReference type="EMBL" id="MLJW01000055">
    <property type="protein sequence ID" value="OIR04813.1"/>
    <property type="molecule type" value="Genomic_DNA"/>
</dbReference>
<dbReference type="AlphaFoldDB" id="A0A1J5SL11"/>
<gene>
    <name evidence="1" type="ORF">GALL_131990</name>
</gene>
<comment type="caution">
    <text evidence="1">The sequence shown here is derived from an EMBL/GenBank/DDBJ whole genome shotgun (WGS) entry which is preliminary data.</text>
</comment>
<evidence type="ECO:0008006" key="2">
    <source>
        <dbReference type="Google" id="ProtNLM"/>
    </source>
</evidence>
<protein>
    <recommendedName>
        <fullName evidence="2">Segregation and condensation protein A</fullName>
    </recommendedName>
</protein>
<accession>A0A1J5SL11</accession>
<proteinExistence type="predicted"/>
<organism evidence="1">
    <name type="scientific">mine drainage metagenome</name>
    <dbReference type="NCBI Taxonomy" id="410659"/>
    <lineage>
        <taxon>unclassified sequences</taxon>
        <taxon>metagenomes</taxon>
        <taxon>ecological metagenomes</taxon>
    </lineage>
</organism>